<sequence length="277" mass="30936">MPPLPELCAQAQLNKESLGVAYSAITVYWSFTYNGNLHRPCIARDLPLLFRNMVDFRGLAQLRPQQGGQATLRVPLLVPEGILKIVSCCAGFAFEAPVTFRSDVIVDAASTQHKAMYSFYLLNGVVDIMYKRRGLLFYFHVHGRTHLDAMVHTLLVYTVAAVVICIIAEMCRPRSVLASLGRAYFCLLHATWMWQIGFILYNPLPGYKPWDANSHMDSMLAAGAFAWHMMAVLVYVGVLGAVAWAVNRTCGMFCHDVVSVNAEEADELSEALVKRRM</sequence>
<comment type="similarity">
    <text evidence="2">Belongs to the TMEM45 family.</text>
</comment>
<comment type="subcellular location">
    <subcellularLocation>
        <location evidence="1">Membrane</location>
        <topology evidence="1">Multi-pass membrane protein</topology>
    </subcellularLocation>
</comment>
<reference evidence="7" key="2">
    <citation type="submission" date="2021-09" db="EMBL/GenBank/DDBJ databases">
        <authorList>
            <person name="Jia N."/>
            <person name="Wang J."/>
            <person name="Shi W."/>
            <person name="Du L."/>
            <person name="Sun Y."/>
            <person name="Zhan W."/>
            <person name="Jiang J."/>
            <person name="Wang Q."/>
            <person name="Zhang B."/>
            <person name="Ji P."/>
            <person name="Sakyi L.B."/>
            <person name="Cui X."/>
            <person name="Yuan T."/>
            <person name="Jiang B."/>
            <person name="Yang W."/>
            <person name="Lam T.T.-Y."/>
            <person name="Chang Q."/>
            <person name="Ding S."/>
            <person name="Wang X."/>
            <person name="Zhu J."/>
            <person name="Ruan X."/>
            <person name="Zhao L."/>
            <person name="Wei J."/>
            <person name="Que T."/>
            <person name="Du C."/>
            <person name="Cheng J."/>
            <person name="Dai P."/>
            <person name="Han X."/>
            <person name="Huang E."/>
            <person name="Gao Y."/>
            <person name="Liu J."/>
            <person name="Shao H."/>
            <person name="Ye R."/>
            <person name="Li L."/>
            <person name="Wei W."/>
            <person name="Wang X."/>
            <person name="Wang C."/>
            <person name="Huo Q."/>
            <person name="Li W."/>
            <person name="Guo W."/>
            <person name="Chen H."/>
            <person name="Chen S."/>
            <person name="Zhou L."/>
            <person name="Zhou L."/>
            <person name="Ni X."/>
            <person name="Tian J."/>
            <person name="Zhou Y."/>
            <person name="Sheng Y."/>
            <person name="Liu T."/>
            <person name="Pan Y."/>
            <person name="Xia L."/>
            <person name="Li J."/>
            <person name="Zhao F."/>
            <person name="Cao W."/>
        </authorList>
    </citation>
    <scope>NUCLEOTIDE SEQUENCE</scope>
    <source>
        <strain evidence="7">Rsan-2018</strain>
        <tissue evidence="7">Larvae</tissue>
    </source>
</reference>
<dbReference type="PANTHER" id="PTHR16007:SF15">
    <property type="entry name" value="TRANSMEMBRANE PROTEIN 45B"/>
    <property type="match status" value="1"/>
</dbReference>
<evidence type="ECO:0000256" key="3">
    <source>
        <dbReference type="ARBA" id="ARBA00022692"/>
    </source>
</evidence>
<dbReference type="PANTHER" id="PTHR16007">
    <property type="entry name" value="EPIDIDYMAL MEMBRANE PROTEIN E9-RELATED"/>
    <property type="match status" value="1"/>
</dbReference>
<name>A0A9D4PGL2_RHISA</name>
<keyword evidence="3 6" id="KW-0812">Transmembrane</keyword>
<evidence type="ECO:0000313" key="7">
    <source>
        <dbReference type="EMBL" id="KAH7939837.1"/>
    </source>
</evidence>
<dbReference type="Proteomes" id="UP000821837">
    <property type="component" value="Chromosome 8"/>
</dbReference>
<feature type="transmembrane region" description="Helical" evidence="6">
    <location>
        <begin position="183"/>
        <end position="204"/>
    </location>
</feature>
<proteinExistence type="inferred from homology"/>
<dbReference type="GO" id="GO:0016020">
    <property type="term" value="C:membrane"/>
    <property type="evidence" value="ECO:0007669"/>
    <property type="project" value="UniProtKB-SubCell"/>
</dbReference>
<evidence type="ECO:0008006" key="9">
    <source>
        <dbReference type="Google" id="ProtNLM"/>
    </source>
</evidence>
<comment type="caution">
    <text evidence="7">The sequence shown here is derived from an EMBL/GenBank/DDBJ whole genome shotgun (WGS) entry which is preliminary data.</text>
</comment>
<protein>
    <recommendedName>
        <fullName evidence="9">Dermal papilla derived protein</fullName>
    </recommendedName>
</protein>
<accession>A0A9D4PGL2</accession>
<evidence type="ECO:0000313" key="8">
    <source>
        <dbReference type="Proteomes" id="UP000821837"/>
    </source>
</evidence>
<evidence type="ECO:0000256" key="5">
    <source>
        <dbReference type="ARBA" id="ARBA00023136"/>
    </source>
</evidence>
<keyword evidence="5 6" id="KW-0472">Membrane</keyword>
<keyword evidence="8" id="KW-1185">Reference proteome</keyword>
<reference evidence="7" key="1">
    <citation type="journal article" date="2020" name="Cell">
        <title>Large-Scale Comparative Analyses of Tick Genomes Elucidate Their Genetic Diversity and Vector Capacities.</title>
        <authorList>
            <consortium name="Tick Genome and Microbiome Consortium (TIGMIC)"/>
            <person name="Jia N."/>
            <person name="Wang J."/>
            <person name="Shi W."/>
            <person name="Du L."/>
            <person name="Sun Y."/>
            <person name="Zhan W."/>
            <person name="Jiang J.F."/>
            <person name="Wang Q."/>
            <person name="Zhang B."/>
            <person name="Ji P."/>
            <person name="Bell-Sakyi L."/>
            <person name="Cui X.M."/>
            <person name="Yuan T.T."/>
            <person name="Jiang B.G."/>
            <person name="Yang W.F."/>
            <person name="Lam T.T."/>
            <person name="Chang Q.C."/>
            <person name="Ding S.J."/>
            <person name="Wang X.J."/>
            <person name="Zhu J.G."/>
            <person name="Ruan X.D."/>
            <person name="Zhao L."/>
            <person name="Wei J.T."/>
            <person name="Ye R.Z."/>
            <person name="Que T.C."/>
            <person name="Du C.H."/>
            <person name="Zhou Y.H."/>
            <person name="Cheng J.X."/>
            <person name="Dai P.F."/>
            <person name="Guo W.B."/>
            <person name="Han X.H."/>
            <person name="Huang E.J."/>
            <person name="Li L.F."/>
            <person name="Wei W."/>
            <person name="Gao Y.C."/>
            <person name="Liu J.Z."/>
            <person name="Shao H.Z."/>
            <person name="Wang X."/>
            <person name="Wang C.C."/>
            <person name="Yang T.C."/>
            <person name="Huo Q.B."/>
            <person name="Li W."/>
            <person name="Chen H.Y."/>
            <person name="Chen S.E."/>
            <person name="Zhou L.G."/>
            <person name="Ni X.B."/>
            <person name="Tian J.H."/>
            <person name="Sheng Y."/>
            <person name="Liu T."/>
            <person name="Pan Y.S."/>
            <person name="Xia L.Y."/>
            <person name="Li J."/>
            <person name="Zhao F."/>
            <person name="Cao W.C."/>
        </authorList>
    </citation>
    <scope>NUCLEOTIDE SEQUENCE</scope>
    <source>
        <strain evidence="7">Rsan-2018</strain>
    </source>
</reference>
<feature type="transmembrane region" description="Helical" evidence="6">
    <location>
        <begin position="224"/>
        <end position="246"/>
    </location>
</feature>
<dbReference type="VEuPathDB" id="VectorBase:RSAN_026820"/>
<keyword evidence="4 6" id="KW-1133">Transmembrane helix</keyword>
<dbReference type="InterPro" id="IPR042127">
    <property type="entry name" value="TMEM45"/>
</dbReference>
<organism evidence="7 8">
    <name type="scientific">Rhipicephalus sanguineus</name>
    <name type="common">Brown dog tick</name>
    <name type="synonym">Ixodes sanguineus</name>
    <dbReference type="NCBI Taxonomy" id="34632"/>
    <lineage>
        <taxon>Eukaryota</taxon>
        <taxon>Metazoa</taxon>
        <taxon>Ecdysozoa</taxon>
        <taxon>Arthropoda</taxon>
        <taxon>Chelicerata</taxon>
        <taxon>Arachnida</taxon>
        <taxon>Acari</taxon>
        <taxon>Parasitiformes</taxon>
        <taxon>Ixodida</taxon>
        <taxon>Ixodoidea</taxon>
        <taxon>Ixodidae</taxon>
        <taxon>Rhipicephalinae</taxon>
        <taxon>Rhipicephalus</taxon>
        <taxon>Rhipicephalus</taxon>
    </lineage>
</organism>
<dbReference type="InterPro" id="IPR006904">
    <property type="entry name" value="DUF716"/>
</dbReference>
<evidence type="ECO:0000256" key="2">
    <source>
        <dbReference type="ARBA" id="ARBA00006948"/>
    </source>
</evidence>
<dbReference type="AlphaFoldDB" id="A0A9D4PGL2"/>
<dbReference type="Pfam" id="PF04819">
    <property type="entry name" value="DUF716"/>
    <property type="match status" value="1"/>
</dbReference>
<gene>
    <name evidence="7" type="ORF">HPB52_018026</name>
</gene>
<feature type="transmembrane region" description="Helical" evidence="6">
    <location>
        <begin position="149"/>
        <end position="171"/>
    </location>
</feature>
<evidence type="ECO:0000256" key="4">
    <source>
        <dbReference type="ARBA" id="ARBA00022989"/>
    </source>
</evidence>
<dbReference type="EMBL" id="JABSTV010001254">
    <property type="protein sequence ID" value="KAH7939837.1"/>
    <property type="molecule type" value="Genomic_DNA"/>
</dbReference>
<evidence type="ECO:0000256" key="1">
    <source>
        <dbReference type="ARBA" id="ARBA00004141"/>
    </source>
</evidence>
<evidence type="ECO:0000256" key="6">
    <source>
        <dbReference type="SAM" id="Phobius"/>
    </source>
</evidence>